<dbReference type="Proteomes" id="UP001165430">
    <property type="component" value="Unassembled WGS sequence"/>
</dbReference>
<comment type="caution">
    <text evidence="4">The sequence shown here is derived from an EMBL/GenBank/DDBJ whole genome shotgun (WGS) entry which is preliminary data.</text>
</comment>
<gene>
    <name evidence="4" type="ORF">MM213_07755</name>
</gene>
<dbReference type="InterPro" id="IPR004839">
    <property type="entry name" value="Aminotransferase_I/II_large"/>
</dbReference>
<reference evidence="4" key="1">
    <citation type="submission" date="2022-03" db="EMBL/GenBank/DDBJ databases">
        <title>De novo assembled genomes of Belliella spp. (Cyclobacteriaceae) strains.</title>
        <authorList>
            <person name="Szabo A."/>
            <person name="Korponai K."/>
            <person name="Felfoldi T."/>
        </authorList>
    </citation>
    <scope>NUCLEOTIDE SEQUENCE</scope>
    <source>
        <strain evidence="4">DSM 111903</strain>
    </source>
</reference>
<dbReference type="Gene3D" id="3.40.640.10">
    <property type="entry name" value="Type I PLP-dependent aspartate aminotransferase-like (Major domain)"/>
    <property type="match status" value="1"/>
</dbReference>
<dbReference type="InterPro" id="IPR050087">
    <property type="entry name" value="AON_synthase_class-II"/>
</dbReference>
<dbReference type="EMBL" id="JAKZGO010000005">
    <property type="protein sequence ID" value="MCH7413373.1"/>
    <property type="molecule type" value="Genomic_DNA"/>
</dbReference>
<accession>A0ABS9VAB7</accession>
<dbReference type="SUPFAM" id="SSF53383">
    <property type="entry name" value="PLP-dependent transferases"/>
    <property type="match status" value="1"/>
</dbReference>
<name>A0ABS9VAB7_9BACT</name>
<evidence type="ECO:0000256" key="1">
    <source>
        <dbReference type="ARBA" id="ARBA00001933"/>
    </source>
</evidence>
<dbReference type="Gene3D" id="3.90.1150.10">
    <property type="entry name" value="Aspartate Aminotransferase, domain 1"/>
    <property type="match status" value="1"/>
</dbReference>
<dbReference type="PANTHER" id="PTHR13693">
    <property type="entry name" value="CLASS II AMINOTRANSFERASE/8-AMINO-7-OXONONANOATE SYNTHASE"/>
    <property type="match status" value="1"/>
</dbReference>
<keyword evidence="5" id="KW-1185">Reference proteome</keyword>
<evidence type="ECO:0000259" key="3">
    <source>
        <dbReference type="Pfam" id="PF00155"/>
    </source>
</evidence>
<evidence type="ECO:0000313" key="5">
    <source>
        <dbReference type="Proteomes" id="UP001165430"/>
    </source>
</evidence>
<dbReference type="InterPro" id="IPR015422">
    <property type="entry name" value="PyrdxlP-dep_Trfase_small"/>
</dbReference>
<evidence type="ECO:0000256" key="2">
    <source>
        <dbReference type="ARBA" id="ARBA00022679"/>
    </source>
</evidence>
<protein>
    <submittedName>
        <fullName evidence="4">Aminotransferase class I/II-fold pyridoxal phosphate-dependent enzyme</fullName>
    </submittedName>
</protein>
<comment type="cofactor">
    <cofactor evidence="1">
        <name>pyridoxal 5'-phosphate</name>
        <dbReference type="ChEBI" id="CHEBI:597326"/>
    </cofactor>
</comment>
<organism evidence="4 5">
    <name type="scientific">Belliella alkalica</name>
    <dbReference type="NCBI Taxonomy" id="1730871"/>
    <lineage>
        <taxon>Bacteria</taxon>
        <taxon>Pseudomonadati</taxon>
        <taxon>Bacteroidota</taxon>
        <taxon>Cytophagia</taxon>
        <taxon>Cytophagales</taxon>
        <taxon>Cyclobacteriaceae</taxon>
        <taxon>Belliella</taxon>
    </lineage>
</organism>
<dbReference type="RefSeq" id="WP_241411085.1">
    <property type="nucleotide sequence ID" value="NZ_JAKZGO010000005.1"/>
</dbReference>
<sequence length="351" mass="39016">MEPIFQNHKLNRTIWADGHECLYFSGTSYLGMSASEEFSYLVNVGLQQLGNSHGLSRGNNVRLGVYDDFENFFAKEAGADKALVYSSGFLAGHATTSFLEEQVDSIFIAPDTHPAVLPKSYLKHIYPNAKMWITACQDFANNHTGKKILILANAVDALKPKIHDFSWIESLPNTNEYFLLIDDSHAFGIVGRGIFGTYSKWKKLPVQLLISGSLGKALGIPAGIVLGDSNTLQALSGQAIFRGASPPPPAYLWAFLNAQDIYQKHQQKLLYNISFFKSISSALGLESCEKDFPVFRIYDELAVRRLLDQKIVISSFSYPSVHDPAIHRIVLSSWHDTSDMVYLKDALGSRS</sequence>
<dbReference type="GO" id="GO:0008483">
    <property type="term" value="F:transaminase activity"/>
    <property type="evidence" value="ECO:0007669"/>
    <property type="project" value="UniProtKB-KW"/>
</dbReference>
<evidence type="ECO:0000313" key="4">
    <source>
        <dbReference type="EMBL" id="MCH7413373.1"/>
    </source>
</evidence>
<dbReference type="InterPro" id="IPR015424">
    <property type="entry name" value="PyrdxlP-dep_Trfase"/>
</dbReference>
<feature type="domain" description="Aminotransferase class I/classII large" evidence="3">
    <location>
        <begin position="80"/>
        <end position="345"/>
    </location>
</feature>
<dbReference type="InterPro" id="IPR015421">
    <property type="entry name" value="PyrdxlP-dep_Trfase_major"/>
</dbReference>
<proteinExistence type="predicted"/>
<dbReference type="Pfam" id="PF00155">
    <property type="entry name" value="Aminotran_1_2"/>
    <property type="match status" value="1"/>
</dbReference>
<keyword evidence="2" id="KW-0808">Transferase</keyword>
<keyword evidence="4" id="KW-0032">Aminotransferase</keyword>